<comment type="caution">
    <text evidence="2">The sequence shown here is derived from an EMBL/GenBank/DDBJ whole genome shotgun (WGS) entry which is preliminary data.</text>
</comment>
<feature type="compositionally biased region" description="Polar residues" evidence="1">
    <location>
        <begin position="1307"/>
        <end position="1318"/>
    </location>
</feature>
<protein>
    <submittedName>
        <fullName evidence="2">Uncharacterized protein</fullName>
    </submittedName>
</protein>
<dbReference type="VEuPathDB" id="TriTrypDB:LdBPK_230440.1"/>
<dbReference type="VEuPathDB" id="TriTrypDB:LdCL_230009900"/>
<dbReference type="EMBL" id="RHLC01000022">
    <property type="protein sequence ID" value="TPP50311.1"/>
    <property type="molecule type" value="Genomic_DNA"/>
</dbReference>
<dbReference type="VEuPathDB" id="TriTrypDB:LDHU3_23.0670"/>
<feature type="region of interest" description="Disordered" evidence="1">
    <location>
        <begin position="1232"/>
        <end position="1350"/>
    </location>
</feature>
<feature type="region of interest" description="Disordered" evidence="1">
    <location>
        <begin position="1887"/>
        <end position="1919"/>
    </location>
</feature>
<evidence type="ECO:0000256" key="1">
    <source>
        <dbReference type="SAM" id="MobiDB-lite"/>
    </source>
</evidence>
<dbReference type="VEuPathDB" id="TriTrypDB:LdCL_230009950"/>
<dbReference type="Proteomes" id="UP000318447">
    <property type="component" value="Unassembled WGS sequence"/>
</dbReference>
<accession>A0A504XNE2</accession>
<dbReference type="VEuPathDB" id="TriTrypDB:LdBPK_230460.1"/>
<feature type="compositionally biased region" description="Low complexity" evidence="1">
    <location>
        <begin position="706"/>
        <end position="720"/>
    </location>
</feature>
<feature type="compositionally biased region" description="Polar residues" evidence="1">
    <location>
        <begin position="1339"/>
        <end position="1350"/>
    </location>
</feature>
<feature type="region of interest" description="Disordered" evidence="1">
    <location>
        <begin position="1653"/>
        <end position="1697"/>
    </location>
</feature>
<feature type="compositionally biased region" description="Low complexity" evidence="1">
    <location>
        <begin position="1893"/>
        <end position="1902"/>
    </location>
</feature>
<feature type="region of interest" description="Disordered" evidence="1">
    <location>
        <begin position="1147"/>
        <end position="1191"/>
    </location>
</feature>
<reference evidence="3" key="1">
    <citation type="submission" date="2019-02" db="EMBL/GenBank/DDBJ databases">
        <title>FDA dAtabase for Regulatory Grade micrObial Sequences (FDA-ARGOS): Supporting development and validation of Infectious Disease Dx tests.</title>
        <authorList>
            <person name="Duncan R."/>
            <person name="Fisher C."/>
            <person name="Tallon L."/>
            <person name="Sadzewicz L."/>
            <person name="Sengamalay N."/>
            <person name="Ott S."/>
            <person name="Godinez A."/>
            <person name="Nagaraj S."/>
            <person name="Vavikolanu K."/>
            <person name="Nadendla S."/>
            <person name="Aluvathingal J."/>
            <person name="Sichtig H."/>
        </authorList>
    </citation>
    <scope>NUCLEOTIDE SEQUENCE [LARGE SCALE GENOMIC DNA]</scope>
    <source>
        <strain evidence="3">FDAARGOS_361</strain>
    </source>
</reference>
<feature type="compositionally biased region" description="Basic and acidic residues" evidence="1">
    <location>
        <begin position="220"/>
        <end position="238"/>
    </location>
</feature>
<feature type="compositionally biased region" description="Polar residues" evidence="1">
    <location>
        <begin position="1286"/>
        <end position="1296"/>
    </location>
</feature>
<feature type="region of interest" description="Disordered" evidence="1">
    <location>
        <begin position="753"/>
        <end position="791"/>
    </location>
</feature>
<feature type="compositionally biased region" description="Low complexity" evidence="1">
    <location>
        <begin position="1242"/>
        <end position="1260"/>
    </location>
</feature>
<evidence type="ECO:0000313" key="3">
    <source>
        <dbReference type="Proteomes" id="UP000318447"/>
    </source>
</evidence>
<gene>
    <name evidence="2" type="ORF">CGC21_17470</name>
</gene>
<feature type="region of interest" description="Disordered" evidence="1">
    <location>
        <begin position="2260"/>
        <end position="2305"/>
    </location>
</feature>
<feature type="region of interest" description="Disordered" evidence="1">
    <location>
        <begin position="2066"/>
        <end position="2100"/>
    </location>
</feature>
<feature type="compositionally biased region" description="Low complexity" evidence="1">
    <location>
        <begin position="575"/>
        <end position="585"/>
    </location>
</feature>
<feature type="region of interest" description="Disordered" evidence="1">
    <location>
        <begin position="1466"/>
        <end position="1487"/>
    </location>
</feature>
<feature type="compositionally biased region" description="Low complexity" evidence="1">
    <location>
        <begin position="1326"/>
        <end position="1338"/>
    </location>
</feature>
<sequence>MSREPNEGTFGAALANEFQWRNLYLKEFGCCTYPPPIPKDPSTTAVGVYPMRQQAKLLQQESSSSDDADNEVEEDDHYEESTDDTDGDDSYQANFSSGLFQFSFSGGDSDGCHSRRHQSHNGDLADAEPPSTSCSRRDRSTADQFFSLDLSMSVGEDGASTHTFRHPSHRSGGRRCGQGAVLRKDDFFDTNDVFSTKFFSFLWTESDNDGDDEEYTSDTRTVDHQARRWGARDPDNGRGMKSSLRSRKNPGRLTLSRPGFSTVTSYAFNTNPQEVPEAVLRLHHQTWILLMDNRLIAWVHRAATDHCQRATQLRQRLLELIARGPCSADITGDATFASSTQVSTSLVLPEEDALQRTLESFSPFFVVVAPPPAVQRAKDHQYGSWREAYEHRHRWDKVPFSFFFIHDVSYNYAQVTALFVQLQLLYKHSHSHSRRCAAAKRESVPLKNASRQFTTLSTASRAPEERRHVCPLVLMQEMTENVVLAYEQSAARTTLPMLRRVLDFLTDAALDVVTANRFISREAVLRQHQFQLPGMTTATEEDGSADAAEDRRLTSRSLGVSKEEDGAPTKDELSGIDGSGIPISGVEPQRVTESDINALFEIAYWFADVTTANASVPLDPALPAGMTAGQSAARVMPPNTSLEALKKMNRSSPASTLPLDTPTDRARTNHSAAAAAGGRGAPLPMYKVLSVEGSQLSSPQNSNAVSLTGADDSSLSSLTSRSQQYLPGRVQVYSPVESLAEAVALLEAYRKPQQLRDDRPGRAGRRKRHSVSVDPRARSGGAGAKGPTLPSLTPIPVSDSFTSFISPLVVLTTYLRLHGGTWLKHLCRRVFESLRRPNVLLYVNTLELDAAWASLQPPSSLSSQETTKLSVAAATRGRQRLLSRSISATPLAPNTAVSAEAARSDFLYGLGCLEDLICQDILCALNNFFGFLYGKRAAAARLPQGISILLTQFVSTVHLYMLESVGATRAAAAAAPGNGNRNRSMRPGSHPSPSASGGVTAADAPSRIVEDCLRVCKQRYYAGLRRHGSANEAGEAYVSAFRDLDGPLKSVSGGAAAEATASTASLPRLLHTIEQHRLAKFILFDCWILPALNNAISLGYLASDSPMHLRWNVDALARYLKILVHAPFVEQDKKNFASLFPDVPRNSRRRSTGYPRSHDVRDGKGGCGADKQLRSGRPPSQGDGRGAGRPTVLTLPPYLTGIYDVATGSLVRVQTSMPMTATAGVDRCKRMSSAAPAAEHPTSLSASSSTLLSSAMSTVAQGEPVNGEAPSPRRTENSGEDVSAVESPTQEGQSKWTLEATALPPSASATHETPSRASPQRHFKVQQAAQHPASAAAANKSTVTPQSASSSRLFSIAGDSVEAAADMSSPGTHRDTGSFAGSPKDVQGGLPMGSPDQRATDAAAAMTHPYVLMDDAVWLDMSPALQNLNDCIGLSFCDRGTGEAFAGDSGTVAPISRLPSMNACSGHADSRTGATTARGAAGQRTSGAPRDCGTFVDLALFDVPALEMLNAFTYAACTDDSSYVVVSEFEVLPSMAAGCLERIYELATDMHPMVLHALQKGAFHFAYNDSGSVSSGLTSLYTACMNGVLLHPRTAAHVLKNVMDNNPPFSHTLLKPVADSTALDLLGRLATHSRDVPMVDVNAVVPLIHSMVPDRDSSRGGGRRVHARTDAANSGTILPAVGAPNTSATSSAAVSHRWERESRRLLRELVFLTTGNSDSGPPLPLAPGLRRQVGPPHPIHMLRAGAARIAEDTGGMTPMVFDPWWRAMVVALCVKASNVFAECSGNQPVLFQDMCHAQAEESKRLNRYTTAHFVNTKGRETCEKDAPHAHYRGSRVATSSIVKAVTAAARAASRHPDLASMRASTSRGSDTPRVRAIVNAAASVARRHMSSLTGTTQTTATAHPHRCPRAEMPLSKKSSSLRQTMPCSLLLFAAGPMQVPSNACFGNKLATVRQQHRSSASRHTNHAPSVAIVGNGIPRPPPARVDAGVVGNANEPFAEYARSSTSPAPRAHVEPFSSTPMSSFAICPYVAAPSHGSTTMSTALRRPPTTVTALPGMAPSPPTISAAVPRSGHGAARRTSAPLRVHPAHRGRSQPGLTHSLPAYSSTVTASMPHEIPPTSALMLPYCTDAQLRNLFATLFVRTGDATWLVHQHILPFLTARQHCIMPAAPSQVAAFFGFTDHRDGGVHEKGVPDRAGAPQGEQAFFGGPWTTEEMSRFASQLCYWFVYVGVLGCGEEMRWDTLLIPLGGILAPARRSPARSAYSTGSTSAPQSPVTRSSSPSVHPATPEKQCFSPIPRRSLRNSSCASSSTLGVVALTEGPKQHQLSRMVDHEGADDDEGDPKSTVLYHTDQLERSTLDVVTTSTLMSVEFRAVVEAPPLVQEVAFVRGYKVLQTLLANREGQLAHMKSGPMATILHALCTTAWTGNGANDNLEHSADCLAETLPPDIHAVHRRVCFYLRLHAFVRELCACLRAHERRPWRWESYIVESIISSRLRDTANFASCDAPLTRNAKMTAISETSLSAGGRWGRLRDTLSQAVLGAALHAAPTLASANSLKTLLVLQHAGATQVVLRATEGLPSAPDAVAAPSFSSSSISSGVSTLESSTSSRLPARLLLLFPLPRWSAVTLPGTASRKDLTTLDLAASRALGFALALVVLSSCLFISVAQVVWTSCWTASLEYSASGDTAHHLHVVCRTWMHNLVEHCWTTLLFACAARVAHHAGEVVASIEMTHAIVTAQSAAVASESDGWLQKAWALQSSSAVAAQAVQRCIQRLRLVGSAVDGMEVTPLGGRHALTRGMASRYWLGVFIVAFLTCTMKASLHPSRCVELAVVVMVACGANVVLVCETRQQRRRALAWWLHCQATTAENFAEDVLRTAGDRCSEALSNGADAEEQGGSVARRPLPTNRAAVHTLCTIPLPVLEELAKVACLVEWSEGRLLPIHHESDATGPANLSALPIQWFWEQLCGRAAPTYANGTSSVAVVETTMRACRRSLEAKQRQRGAAPLAIAEAVAYVLPWALDYKAAPPPPTGALEGCHDYQVGEVFAPFAAAAAGDASGVALATPDGDSSSLHPLDVALRRLPYLSQLQGRLVVCAAFVFASLRATPRAMGKAVRSCPAPFSACTGESTPVLLTHLVQAQMCVEPSLRCRKGSEGVSAARWRRAAKRTRAALQLLQQVALSAQQCSVQDAPAGRAYAPQETSCALSFAGIGGLAGALLALLRATEYEVYHVQCVATEAMANLQVVRLHLIERTLNATVGMEEACPSQEDG</sequence>
<dbReference type="VEuPathDB" id="TriTrypDB:LDHU3_23.0640"/>
<feature type="region of interest" description="Disordered" evidence="1">
    <location>
        <begin position="535"/>
        <end position="588"/>
    </location>
</feature>
<feature type="region of interest" description="Disordered" evidence="1">
    <location>
        <begin position="1364"/>
        <end position="1394"/>
    </location>
</feature>
<feature type="region of interest" description="Disordered" evidence="1">
    <location>
        <begin position="35"/>
        <end position="90"/>
    </location>
</feature>
<feature type="region of interest" description="Disordered" evidence="1">
    <location>
        <begin position="208"/>
        <end position="255"/>
    </location>
</feature>
<feature type="region of interest" description="Disordered" evidence="1">
    <location>
        <begin position="2323"/>
        <end position="2343"/>
    </location>
</feature>
<feature type="region of interest" description="Disordered" evidence="1">
    <location>
        <begin position="649"/>
        <end position="679"/>
    </location>
</feature>
<feature type="compositionally biased region" description="Low complexity" evidence="1">
    <location>
        <begin position="973"/>
        <end position="998"/>
    </location>
</feature>
<evidence type="ECO:0000313" key="2">
    <source>
        <dbReference type="EMBL" id="TPP50311.1"/>
    </source>
</evidence>
<feature type="compositionally biased region" description="Polar residues" evidence="1">
    <location>
        <begin position="2263"/>
        <end position="2282"/>
    </location>
</feature>
<feature type="compositionally biased region" description="Basic and acidic residues" evidence="1">
    <location>
        <begin position="561"/>
        <end position="573"/>
    </location>
</feature>
<feature type="compositionally biased region" description="Low complexity" evidence="1">
    <location>
        <begin position="1471"/>
        <end position="1487"/>
    </location>
</feature>
<proteinExistence type="predicted"/>
<feature type="region of interest" description="Disordered" evidence="1">
    <location>
        <begin position="697"/>
        <end position="720"/>
    </location>
</feature>
<dbReference type="VEuPathDB" id="TriTrypDB:LdCL_230010000"/>
<name>A0A504XNE2_LEIDO</name>
<feature type="compositionally biased region" description="Polar residues" evidence="1">
    <location>
        <begin position="1684"/>
        <end position="1693"/>
    </location>
</feature>
<dbReference type="VEuPathDB" id="TriTrypDB:LdBPK_230450.1"/>
<feature type="region of interest" description="Disordered" evidence="1">
    <location>
        <begin position="973"/>
        <end position="1002"/>
    </location>
</feature>
<organism evidence="2 3">
    <name type="scientific">Leishmania donovani</name>
    <dbReference type="NCBI Taxonomy" id="5661"/>
    <lineage>
        <taxon>Eukaryota</taxon>
        <taxon>Discoba</taxon>
        <taxon>Euglenozoa</taxon>
        <taxon>Kinetoplastea</taxon>
        <taxon>Metakinetoplastina</taxon>
        <taxon>Trypanosomatida</taxon>
        <taxon>Trypanosomatidae</taxon>
        <taxon>Leishmaniinae</taxon>
        <taxon>Leishmania</taxon>
    </lineage>
</organism>
<feature type="region of interest" description="Disordered" evidence="1">
    <location>
        <begin position="110"/>
        <end position="139"/>
    </location>
</feature>
<feature type="compositionally biased region" description="Acidic residues" evidence="1">
    <location>
        <begin position="64"/>
        <end position="89"/>
    </location>
</feature>